<dbReference type="Pfam" id="PF14748">
    <property type="entry name" value="P5CR_dimer"/>
    <property type="match status" value="1"/>
</dbReference>
<comment type="pathway">
    <text evidence="4">Amino-acid biosynthesis; L-proline biosynthesis; L-proline from L-glutamate 5-semialdehyde: step 1/1.</text>
</comment>
<proteinExistence type="inferred from homology"/>
<dbReference type="AlphaFoldDB" id="A0A563U5K8"/>
<dbReference type="OrthoDB" id="9805754at2"/>
<evidence type="ECO:0000256" key="4">
    <source>
        <dbReference type="HAMAP-Rule" id="MF_01925"/>
    </source>
</evidence>
<dbReference type="GO" id="GO:0005737">
    <property type="term" value="C:cytoplasm"/>
    <property type="evidence" value="ECO:0007669"/>
    <property type="project" value="UniProtKB-SubCell"/>
</dbReference>
<evidence type="ECO:0000256" key="3">
    <source>
        <dbReference type="ARBA" id="ARBA00023002"/>
    </source>
</evidence>
<evidence type="ECO:0000259" key="8">
    <source>
        <dbReference type="Pfam" id="PF14748"/>
    </source>
</evidence>
<keyword evidence="4" id="KW-0963">Cytoplasm</keyword>
<dbReference type="InterPro" id="IPR008927">
    <property type="entry name" value="6-PGluconate_DH-like_C_sf"/>
</dbReference>
<feature type="binding site" evidence="6">
    <location>
        <position position="58"/>
    </location>
    <ligand>
        <name>NADPH</name>
        <dbReference type="ChEBI" id="CHEBI:57783"/>
    </ligand>
</feature>
<dbReference type="EC" id="1.5.1.2" evidence="4 5"/>
<dbReference type="InterPro" id="IPR028939">
    <property type="entry name" value="P5C_Rdtase_cat_N"/>
</dbReference>
<comment type="subcellular location">
    <subcellularLocation>
        <location evidence="4">Cytoplasm</location>
    </subcellularLocation>
</comment>
<keyword evidence="2 4" id="KW-0521">NADP</keyword>
<evidence type="ECO:0000256" key="1">
    <source>
        <dbReference type="ARBA" id="ARBA00005525"/>
    </source>
</evidence>
<dbReference type="Proteomes" id="UP000318010">
    <property type="component" value="Unassembled WGS sequence"/>
</dbReference>
<feature type="domain" description="Pyrroline-5-carboxylate reductase dimerisation" evidence="8">
    <location>
        <begin position="163"/>
        <end position="265"/>
    </location>
</feature>
<dbReference type="NCBIfam" id="TIGR00112">
    <property type="entry name" value="proC"/>
    <property type="match status" value="1"/>
</dbReference>
<dbReference type="PANTHER" id="PTHR11645">
    <property type="entry name" value="PYRROLINE-5-CARBOXYLATE REDUCTASE"/>
    <property type="match status" value="1"/>
</dbReference>
<keyword evidence="4" id="KW-0028">Amino-acid biosynthesis</keyword>
<dbReference type="Gene3D" id="3.40.50.720">
    <property type="entry name" value="NAD(P)-binding Rossmann-like Domain"/>
    <property type="match status" value="1"/>
</dbReference>
<keyword evidence="3 4" id="KW-0560">Oxidoreductase</keyword>
<comment type="function">
    <text evidence="4">Catalyzes the reduction of 1-pyrroline-5-carboxylate (PCA) to L-proline.</text>
</comment>
<sequence>METKQHIAILGSGNIGLALAKGLVKAGIFAPSQITLTRRNVAALDHLAIEGYKVTANNAEAVTKANIVVLAILPQQLNKLLDEIKPAVTYGKHLLISVVSGVSCQDIRNQLGLDVEVIRAMPNTAIAIGHSMTCIATDTASAENISLVKSLFDTVGVSIQINEELMTSATALCACGIAFFLRSIRAASQGGTEIGFHAHDALKMAAQTAKGAADLLLQLASHPEQEIDKVTSPKGCTIAGLNEMEHNGFSSALIKGIKTSAEKAGALYKSE</sequence>
<dbReference type="InterPro" id="IPR000304">
    <property type="entry name" value="Pyrroline-COOH_reductase"/>
</dbReference>
<dbReference type="InterPro" id="IPR036291">
    <property type="entry name" value="NAD(P)-bd_dom_sf"/>
</dbReference>
<dbReference type="GO" id="GO:0055129">
    <property type="term" value="P:L-proline biosynthetic process"/>
    <property type="evidence" value="ECO:0007669"/>
    <property type="project" value="UniProtKB-UniRule"/>
</dbReference>
<evidence type="ECO:0000256" key="2">
    <source>
        <dbReference type="ARBA" id="ARBA00022857"/>
    </source>
</evidence>
<comment type="catalytic activity">
    <reaction evidence="4">
        <text>L-proline + NAD(+) = (S)-1-pyrroline-5-carboxylate + NADH + 2 H(+)</text>
        <dbReference type="Rhea" id="RHEA:14105"/>
        <dbReference type="ChEBI" id="CHEBI:15378"/>
        <dbReference type="ChEBI" id="CHEBI:17388"/>
        <dbReference type="ChEBI" id="CHEBI:57540"/>
        <dbReference type="ChEBI" id="CHEBI:57945"/>
        <dbReference type="ChEBI" id="CHEBI:60039"/>
        <dbReference type="EC" id="1.5.1.2"/>
    </reaction>
</comment>
<name>A0A563U5K8_9SPHI</name>
<accession>A0A563U5K8</accession>
<keyword evidence="4" id="KW-0641">Proline biosynthesis</keyword>
<feature type="binding site" evidence="6">
    <location>
        <begin position="71"/>
        <end position="74"/>
    </location>
    <ligand>
        <name>NADP(+)</name>
        <dbReference type="ChEBI" id="CHEBI:58349"/>
    </ligand>
</feature>
<dbReference type="InterPro" id="IPR029036">
    <property type="entry name" value="P5CR_dimer"/>
</dbReference>
<dbReference type="SUPFAM" id="SSF51735">
    <property type="entry name" value="NAD(P)-binding Rossmann-fold domains"/>
    <property type="match status" value="1"/>
</dbReference>
<dbReference type="PANTHER" id="PTHR11645:SF0">
    <property type="entry name" value="PYRROLINE-5-CARBOXYLATE REDUCTASE 3"/>
    <property type="match status" value="1"/>
</dbReference>
<dbReference type="GO" id="GO:0004735">
    <property type="term" value="F:pyrroline-5-carboxylate reductase activity"/>
    <property type="evidence" value="ECO:0007669"/>
    <property type="project" value="UniProtKB-UniRule"/>
</dbReference>
<comment type="caution">
    <text evidence="9">The sequence shown here is derived from an EMBL/GenBank/DDBJ whole genome shotgun (WGS) entry which is preliminary data.</text>
</comment>
<comment type="catalytic activity">
    <reaction evidence="4">
        <text>L-proline + NADP(+) = (S)-1-pyrroline-5-carboxylate + NADPH + 2 H(+)</text>
        <dbReference type="Rhea" id="RHEA:14109"/>
        <dbReference type="ChEBI" id="CHEBI:15378"/>
        <dbReference type="ChEBI" id="CHEBI:17388"/>
        <dbReference type="ChEBI" id="CHEBI:57783"/>
        <dbReference type="ChEBI" id="CHEBI:58349"/>
        <dbReference type="ChEBI" id="CHEBI:60039"/>
        <dbReference type="EC" id="1.5.1.2"/>
    </reaction>
</comment>
<dbReference type="Gene3D" id="1.10.3730.10">
    <property type="entry name" value="ProC C-terminal domain-like"/>
    <property type="match status" value="1"/>
</dbReference>
<evidence type="ECO:0000256" key="6">
    <source>
        <dbReference type="PIRSR" id="PIRSR000193-1"/>
    </source>
</evidence>
<dbReference type="HAMAP" id="MF_01925">
    <property type="entry name" value="P5C_reductase"/>
    <property type="match status" value="1"/>
</dbReference>
<dbReference type="EMBL" id="VOEI01000002">
    <property type="protein sequence ID" value="TWR26621.1"/>
    <property type="molecule type" value="Genomic_DNA"/>
</dbReference>
<gene>
    <name evidence="4 9" type="primary">proC</name>
    <name evidence="9" type="ORF">FPZ42_06165</name>
</gene>
<feature type="domain" description="Pyrroline-5-carboxylate reductase catalytic N-terminal" evidence="7">
    <location>
        <begin position="7"/>
        <end position="100"/>
    </location>
</feature>
<dbReference type="Pfam" id="PF03807">
    <property type="entry name" value="F420_oxidored"/>
    <property type="match status" value="1"/>
</dbReference>
<evidence type="ECO:0000259" key="7">
    <source>
        <dbReference type="Pfam" id="PF03807"/>
    </source>
</evidence>
<keyword evidence="10" id="KW-1185">Reference proteome</keyword>
<evidence type="ECO:0000313" key="9">
    <source>
        <dbReference type="EMBL" id="TWR26621.1"/>
    </source>
</evidence>
<protein>
    <recommendedName>
        <fullName evidence="4 5">Pyrroline-5-carboxylate reductase</fullName>
        <shortName evidence="4">P5C reductase</shortName>
        <shortName evidence="4">P5CR</shortName>
        <ecNumber evidence="4 5">1.5.1.2</ecNumber>
    </recommendedName>
    <alternativeName>
        <fullName evidence="4">PCA reductase</fullName>
    </alternativeName>
</protein>
<organism evidence="9 10">
    <name type="scientific">Mucilaginibacter achroorhodeus</name>
    <dbReference type="NCBI Taxonomy" id="2599294"/>
    <lineage>
        <taxon>Bacteria</taxon>
        <taxon>Pseudomonadati</taxon>
        <taxon>Bacteroidota</taxon>
        <taxon>Sphingobacteriia</taxon>
        <taxon>Sphingobacteriales</taxon>
        <taxon>Sphingobacteriaceae</taxon>
        <taxon>Mucilaginibacter</taxon>
    </lineage>
</organism>
<dbReference type="PIRSF" id="PIRSF000193">
    <property type="entry name" value="Pyrrol-5-carb_rd"/>
    <property type="match status" value="1"/>
</dbReference>
<comment type="similarity">
    <text evidence="1 4">Belongs to the pyrroline-5-carboxylate reductase family.</text>
</comment>
<evidence type="ECO:0000256" key="5">
    <source>
        <dbReference type="NCBIfam" id="TIGR00112"/>
    </source>
</evidence>
<evidence type="ECO:0000313" key="10">
    <source>
        <dbReference type="Proteomes" id="UP000318010"/>
    </source>
</evidence>
<dbReference type="UniPathway" id="UPA00098">
    <property type="reaction ID" value="UER00361"/>
</dbReference>
<dbReference type="FunFam" id="1.10.3730.10:FF:000001">
    <property type="entry name" value="Pyrroline-5-carboxylate reductase"/>
    <property type="match status" value="1"/>
</dbReference>
<dbReference type="RefSeq" id="WP_146269626.1">
    <property type="nucleotide sequence ID" value="NZ_VOEI01000002.1"/>
</dbReference>
<reference evidence="9 10" key="1">
    <citation type="submission" date="2019-07" db="EMBL/GenBank/DDBJ databases">
        <authorList>
            <person name="Kim J."/>
        </authorList>
    </citation>
    <scope>NUCLEOTIDE SEQUENCE [LARGE SCALE GENOMIC DNA]</scope>
    <source>
        <strain evidence="9 10">MJ1a</strain>
    </source>
</reference>
<dbReference type="SUPFAM" id="SSF48179">
    <property type="entry name" value="6-phosphogluconate dehydrogenase C-terminal domain-like"/>
    <property type="match status" value="1"/>
</dbReference>